<accession>A0A128EE87</accession>
<feature type="transmembrane region" description="Helical" evidence="8">
    <location>
        <begin position="227"/>
        <end position="245"/>
    </location>
</feature>
<dbReference type="EMBL" id="FIZP01000021">
    <property type="protein sequence ID" value="CZE49426.1"/>
    <property type="molecule type" value="Genomic_DNA"/>
</dbReference>
<feature type="transmembrane region" description="Helical" evidence="8">
    <location>
        <begin position="96"/>
        <end position="111"/>
    </location>
</feature>
<evidence type="ECO:0000256" key="4">
    <source>
        <dbReference type="ARBA" id="ARBA00022475"/>
    </source>
</evidence>
<comment type="subcellular location">
    <subcellularLocation>
        <location evidence="1 8">Cell membrane</location>
        <topology evidence="1 8">Multi-pass membrane protein</topology>
    </subcellularLocation>
</comment>
<keyword evidence="3" id="KW-0813">Transport</keyword>
<keyword evidence="7 8" id="KW-0472">Membrane</keyword>
<dbReference type="InterPro" id="IPR052017">
    <property type="entry name" value="TSUP"/>
</dbReference>
<dbReference type="PANTHER" id="PTHR30269:SF37">
    <property type="entry name" value="MEMBRANE TRANSPORTER PROTEIN"/>
    <property type="match status" value="1"/>
</dbReference>
<evidence type="ECO:0000313" key="10">
    <source>
        <dbReference type="Proteomes" id="UP000069632"/>
    </source>
</evidence>
<dbReference type="InterPro" id="IPR002781">
    <property type="entry name" value="TM_pro_TauE-like"/>
</dbReference>
<feature type="transmembrane region" description="Helical" evidence="8">
    <location>
        <begin position="71"/>
        <end position="90"/>
    </location>
</feature>
<comment type="similarity">
    <text evidence="2 8">Belongs to the 4-toluene sulfonate uptake permease (TSUP) (TC 2.A.102) family.</text>
</comment>
<dbReference type="Pfam" id="PF01925">
    <property type="entry name" value="TauE"/>
    <property type="match status" value="1"/>
</dbReference>
<feature type="transmembrane region" description="Helical" evidence="8">
    <location>
        <begin position="195"/>
        <end position="215"/>
    </location>
</feature>
<keyword evidence="4 8" id="KW-1003">Cell membrane</keyword>
<evidence type="ECO:0000256" key="5">
    <source>
        <dbReference type="ARBA" id="ARBA00022692"/>
    </source>
</evidence>
<evidence type="ECO:0000256" key="6">
    <source>
        <dbReference type="ARBA" id="ARBA00022989"/>
    </source>
</evidence>
<reference evidence="9 10" key="1">
    <citation type="submission" date="2016-02" db="EMBL/GenBank/DDBJ databases">
        <authorList>
            <consortium name="Pathogen Informatics"/>
        </authorList>
    </citation>
    <scope>NUCLEOTIDE SEQUENCE [LARGE SCALE GENOMIC DNA]</scope>
    <source>
        <strain evidence="9 10">RC20</strain>
    </source>
</reference>
<evidence type="ECO:0000256" key="3">
    <source>
        <dbReference type="ARBA" id="ARBA00022448"/>
    </source>
</evidence>
<keyword evidence="5 8" id="KW-0812">Transmembrane</keyword>
<evidence type="ECO:0000256" key="7">
    <source>
        <dbReference type="ARBA" id="ARBA00023136"/>
    </source>
</evidence>
<keyword evidence="10" id="KW-1185">Reference proteome</keyword>
<dbReference type="AlphaFoldDB" id="A0A128EE87"/>
<name>A0A128EE87_9BACT</name>
<dbReference type="PANTHER" id="PTHR30269">
    <property type="entry name" value="TRANSMEMBRANE PROTEIN YFCA"/>
    <property type="match status" value="1"/>
</dbReference>
<evidence type="ECO:0000256" key="1">
    <source>
        <dbReference type="ARBA" id="ARBA00004651"/>
    </source>
</evidence>
<sequence>MFQTYAILAICFISAFFHSLSGFGFPLIATPLLFMVASPKEAILLTLFPTLFMNLISIWGIKNAFLVLKKYIILSLFIIVGSYAGSYILITYPSDIYKVLLSIIIILYLLKDKIHLNFTTFLEKHKMVGLACFGLVAGVVGGLVNVMLVVIVILILELKLDKNDSIVVMNFSFLTSKLTQIATFFSHGEIGKSEFLYGMMAVGACIAAVYISRKIVKPLSEQTFRKFLKWVMILFAILLLVQYFAKFI</sequence>
<dbReference type="OrthoDB" id="9155169at2"/>
<dbReference type="RefSeq" id="WP_075494020.1">
    <property type="nucleotide sequence ID" value="NZ_CP053844.1"/>
</dbReference>
<gene>
    <name evidence="9" type="ORF">ERS672216_01910</name>
</gene>
<feature type="transmembrane region" description="Helical" evidence="8">
    <location>
        <begin position="132"/>
        <end position="156"/>
    </location>
</feature>
<protein>
    <recommendedName>
        <fullName evidence="8">Probable membrane transporter protein</fullName>
    </recommendedName>
</protein>
<evidence type="ECO:0000313" key="9">
    <source>
        <dbReference type="EMBL" id="CZE49426.1"/>
    </source>
</evidence>
<feature type="transmembrane region" description="Helical" evidence="8">
    <location>
        <begin position="42"/>
        <end position="59"/>
    </location>
</feature>
<organism evidence="9 10">
    <name type="scientific">Campylobacter geochelonis</name>
    <dbReference type="NCBI Taxonomy" id="1780362"/>
    <lineage>
        <taxon>Bacteria</taxon>
        <taxon>Pseudomonadati</taxon>
        <taxon>Campylobacterota</taxon>
        <taxon>Epsilonproteobacteria</taxon>
        <taxon>Campylobacterales</taxon>
        <taxon>Campylobacteraceae</taxon>
        <taxon>Campylobacter</taxon>
    </lineage>
</organism>
<dbReference type="GO" id="GO:0005886">
    <property type="term" value="C:plasma membrane"/>
    <property type="evidence" value="ECO:0007669"/>
    <property type="project" value="UniProtKB-SubCell"/>
</dbReference>
<dbReference type="Proteomes" id="UP000069632">
    <property type="component" value="Unassembled WGS sequence"/>
</dbReference>
<evidence type="ECO:0000256" key="2">
    <source>
        <dbReference type="ARBA" id="ARBA00009142"/>
    </source>
</evidence>
<keyword evidence="6 8" id="KW-1133">Transmembrane helix</keyword>
<proteinExistence type="inferred from homology"/>
<feature type="transmembrane region" description="Helical" evidence="8">
    <location>
        <begin position="7"/>
        <end position="36"/>
    </location>
</feature>
<evidence type="ECO:0000256" key="8">
    <source>
        <dbReference type="RuleBase" id="RU363041"/>
    </source>
</evidence>